<dbReference type="Pfam" id="PF03446">
    <property type="entry name" value="NAD_binding_2"/>
    <property type="match status" value="1"/>
</dbReference>
<dbReference type="PROSITE" id="PS00895">
    <property type="entry name" value="3_HYDROXYISOBUT_DH"/>
    <property type="match status" value="1"/>
</dbReference>
<feature type="domain" description="6-phosphogluconate dehydrogenase NADP-binding" evidence="4">
    <location>
        <begin position="2"/>
        <end position="161"/>
    </location>
</feature>
<dbReference type="RefSeq" id="WP_327969276.1">
    <property type="nucleotide sequence ID" value="NZ_JARMQG010000277.1"/>
</dbReference>
<dbReference type="InterPro" id="IPR006115">
    <property type="entry name" value="6PGDH_NADP-bd"/>
</dbReference>
<evidence type="ECO:0000256" key="3">
    <source>
        <dbReference type="ARBA" id="ARBA00023027"/>
    </source>
</evidence>
<dbReference type="SUPFAM" id="SSF48179">
    <property type="entry name" value="6-phosphogluconate dehydrogenase C-terminal domain-like"/>
    <property type="match status" value="1"/>
</dbReference>
<evidence type="ECO:0000256" key="1">
    <source>
        <dbReference type="ARBA" id="ARBA00009080"/>
    </source>
</evidence>
<sequence>MKLAFIGLGNMGFPMSRNLVNAGYCVYGVNRSKQREYEFEKAGGLIGKSIKELANEMDVIMTCLPLPSDVEDVYLGEEGLISNGKEHLILIDFSTVSPNLNKKIHHEASAKNIEFLDAPISGGTTGAEAGTLSIMVGGEKRTFDQVLPIFNILGGNVYHIGEVGNGSIIKLINQYLVSVHSQAVSEAFVLAEIAGINLDLLTEILSVSYAQSKILERHYTNFISINNFQPGFELGLLHKDVTIVNEMAESYQVDMPLGNKVTELLSEALESDLGKKDMSAMIQLMREKLKIES</sequence>
<dbReference type="InterPro" id="IPR013328">
    <property type="entry name" value="6PGD_dom2"/>
</dbReference>
<protein>
    <submittedName>
        <fullName evidence="6">NAD(P)-dependent oxidoreductase</fullName>
    </submittedName>
</protein>
<evidence type="ECO:0000313" key="6">
    <source>
        <dbReference type="EMBL" id="MED3564156.1"/>
    </source>
</evidence>
<reference evidence="6 7" key="1">
    <citation type="submission" date="2023-03" db="EMBL/GenBank/DDBJ databases">
        <title>Bacillus Genome Sequencing.</title>
        <authorList>
            <person name="Dunlap C."/>
        </authorList>
    </citation>
    <scope>NUCLEOTIDE SEQUENCE [LARGE SCALE GENOMIC DNA]</scope>
    <source>
        <strain evidence="6 7">B-14544</strain>
    </source>
</reference>
<dbReference type="PIRSF" id="PIRSF000103">
    <property type="entry name" value="HIBADH"/>
    <property type="match status" value="1"/>
</dbReference>
<feature type="domain" description="3-hydroxyisobutyrate dehydrogenase-like NAD-binding" evidence="5">
    <location>
        <begin position="164"/>
        <end position="284"/>
    </location>
</feature>
<evidence type="ECO:0000259" key="5">
    <source>
        <dbReference type="Pfam" id="PF14833"/>
    </source>
</evidence>
<evidence type="ECO:0000259" key="4">
    <source>
        <dbReference type="Pfam" id="PF03446"/>
    </source>
</evidence>
<keyword evidence="2" id="KW-0560">Oxidoreductase</keyword>
<dbReference type="Gene3D" id="3.40.50.720">
    <property type="entry name" value="NAD(P)-binding Rossmann-like Domain"/>
    <property type="match status" value="1"/>
</dbReference>
<proteinExistence type="inferred from homology"/>
<name>A0ABU6ND42_9BACI</name>
<dbReference type="EMBL" id="JARMQG010000277">
    <property type="protein sequence ID" value="MED3564156.1"/>
    <property type="molecule type" value="Genomic_DNA"/>
</dbReference>
<accession>A0ABU6ND42</accession>
<dbReference type="SUPFAM" id="SSF51735">
    <property type="entry name" value="NAD(P)-binding Rossmann-fold domains"/>
    <property type="match status" value="1"/>
</dbReference>
<dbReference type="PANTHER" id="PTHR22981">
    <property type="entry name" value="3-HYDROXYISOBUTYRATE DEHYDROGENASE-RELATED"/>
    <property type="match status" value="1"/>
</dbReference>
<comment type="caution">
    <text evidence="6">The sequence shown here is derived from an EMBL/GenBank/DDBJ whole genome shotgun (WGS) entry which is preliminary data.</text>
</comment>
<gene>
    <name evidence="6" type="ORF">P4447_17190</name>
</gene>
<dbReference type="InterPro" id="IPR008927">
    <property type="entry name" value="6-PGluconate_DH-like_C_sf"/>
</dbReference>
<dbReference type="InterPro" id="IPR029154">
    <property type="entry name" value="HIBADH-like_NADP-bd"/>
</dbReference>
<dbReference type="Gene3D" id="1.10.1040.10">
    <property type="entry name" value="N-(1-d-carboxylethyl)-l-norvaline Dehydrogenase, domain 2"/>
    <property type="match status" value="1"/>
</dbReference>
<evidence type="ECO:0000313" key="7">
    <source>
        <dbReference type="Proteomes" id="UP001330749"/>
    </source>
</evidence>
<dbReference type="Proteomes" id="UP001330749">
    <property type="component" value="Unassembled WGS sequence"/>
</dbReference>
<evidence type="ECO:0000256" key="2">
    <source>
        <dbReference type="ARBA" id="ARBA00023002"/>
    </source>
</evidence>
<dbReference type="PANTHER" id="PTHR22981:SF7">
    <property type="entry name" value="3-HYDROXYISOBUTYRATE DEHYDROGENASE, MITOCHONDRIAL"/>
    <property type="match status" value="1"/>
</dbReference>
<dbReference type="Pfam" id="PF14833">
    <property type="entry name" value="NAD_binding_11"/>
    <property type="match status" value="1"/>
</dbReference>
<dbReference type="InterPro" id="IPR036291">
    <property type="entry name" value="NAD(P)-bd_dom_sf"/>
</dbReference>
<keyword evidence="3" id="KW-0520">NAD</keyword>
<organism evidence="6 7">
    <name type="scientific">Bacillus xiapuensis</name>
    <dbReference type="NCBI Taxonomy" id="2014075"/>
    <lineage>
        <taxon>Bacteria</taxon>
        <taxon>Bacillati</taxon>
        <taxon>Bacillota</taxon>
        <taxon>Bacilli</taxon>
        <taxon>Bacillales</taxon>
        <taxon>Bacillaceae</taxon>
        <taxon>Bacillus</taxon>
    </lineage>
</organism>
<dbReference type="InterPro" id="IPR015815">
    <property type="entry name" value="HIBADH-related"/>
</dbReference>
<dbReference type="InterPro" id="IPR002204">
    <property type="entry name" value="3-OH-isobutyrate_DH-rel_CS"/>
</dbReference>
<comment type="similarity">
    <text evidence="1">Belongs to the HIBADH-related family.</text>
</comment>
<keyword evidence="7" id="KW-1185">Reference proteome</keyword>